<organism evidence="3 4">
    <name type="scientific">Armillaria gallica</name>
    <name type="common">Bulbous honey fungus</name>
    <name type="synonym">Armillaria bulbosa</name>
    <dbReference type="NCBI Taxonomy" id="47427"/>
    <lineage>
        <taxon>Eukaryota</taxon>
        <taxon>Fungi</taxon>
        <taxon>Dikarya</taxon>
        <taxon>Basidiomycota</taxon>
        <taxon>Agaricomycotina</taxon>
        <taxon>Agaricomycetes</taxon>
        <taxon>Agaricomycetidae</taxon>
        <taxon>Agaricales</taxon>
        <taxon>Marasmiineae</taxon>
        <taxon>Physalacriaceae</taxon>
        <taxon>Armillaria</taxon>
    </lineage>
</organism>
<dbReference type="AlphaFoldDB" id="A0A2H3D071"/>
<dbReference type="InterPro" id="IPR045339">
    <property type="entry name" value="DUF6534"/>
</dbReference>
<feature type="transmembrane region" description="Helical" evidence="1">
    <location>
        <begin position="210"/>
        <end position="230"/>
    </location>
</feature>
<dbReference type="OMA" id="CIACIVA"/>
<dbReference type="PANTHER" id="PTHR40465:SF1">
    <property type="entry name" value="DUF6534 DOMAIN-CONTAINING PROTEIN"/>
    <property type="match status" value="1"/>
</dbReference>
<gene>
    <name evidence="3" type="ORF">ARMGADRAFT_1067443</name>
</gene>
<evidence type="ECO:0000256" key="1">
    <source>
        <dbReference type="SAM" id="Phobius"/>
    </source>
</evidence>
<evidence type="ECO:0000313" key="4">
    <source>
        <dbReference type="Proteomes" id="UP000217790"/>
    </source>
</evidence>
<proteinExistence type="predicted"/>
<feature type="transmembrane region" description="Helical" evidence="1">
    <location>
        <begin position="53"/>
        <end position="76"/>
    </location>
</feature>
<dbReference type="STRING" id="47427.A0A2H3D071"/>
<keyword evidence="1" id="KW-1133">Transmembrane helix</keyword>
<reference evidence="4" key="1">
    <citation type="journal article" date="2017" name="Nat. Ecol. Evol.">
        <title>Genome expansion and lineage-specific genetic innovations in the forest pathogenic fungi Armillaria.</title>
        <authorList>
            <person name="Sipos G."/>
            <person name="Prasanna A.N."/>
            <person name="Walter M.C."/>
            <person name="O'Connor E."/>
            <person name="Balint B."/>
            <person name="Krizsan K."/>
            <person name="Kiss B."/>
            <person name="Hess J."/>
            <person name="Varga T."/>
            <person name="Slot J."/>
            <person name="Riley R."/>
            <person name="Boka B."/>
            <person name="Rigling D."/>
            <person name="Barry K."/>
            <person name="Lee J."/>
            <person name="Mihaltcheva S."/>
            <person name="LaButti K."/>
            <person name="Lipzen A."/>
            <person name="Waldron R."/>
            <person name="Moloney N.M."/>
            <person name="Sperisen C."/>
            <person name="Kredics L."/>
            <person name="Vagvoelgyi C."/>
            <person name="Patrignani A."/>
            <person name="Fitzpatrick D."/>
            <person name="Nagy I."/>
            <person name="Doyle S."/>
            <person name="Anderson J.B."/>
            <person name="Grigoriev I.V."/>
            <person name="Gueldener U."/>
            <person name="Muensterkoetter M."/>
            <person name="Nagy L.G."/>
        </authorList>
    </citation>
    <scope>NUCLEOTIDE SEQUENCE [LARGE SCALE GENOMIC DNA]</scope>
    <source>
        <strain evidence="4">Ar21-2</strain>
    </source>
</reference>
<name>A0A2H3D071_ARMGA</name>
<accession>A0A2H3D071</accession>
<protein>
    <recommendedName>
        <fullName evidence="2">DUF6534 domain-containing protein</fullName>
    </recommendedName>
</protein>
<dbReference type="EMBL" id="KZ293700">
    <property type="protein sequence ID" value="PBK84148.1"/>
    <property type="molecule type" value="Genomic_DNA"/>
</dbReference>
<feature type="domain" description="DUF6534" evidence="2">
    <location>
        <begin position="174"/>
        <end position="261"/>
    </location>
</feature>
<dbReference type="PANTHER" id="PTHR40465">
    <property type="entry name" value="CHROMOSOME 1, WHOLE GENOME SHOTGUN SEQUENCE"/>
    <property type="match status" value="1"/>
</dbReference>
<sequence>MSSQPSAAIPSVGETFGACYIGSIIAAILFGISNLQMVIYYQRYPNDWWVYRYSVAVLWFFDTFHVVLSIHALYFYLITDFGNLIGDIESDLWSMKWQLCLNNFLVVFVQCLYAIRIWKLGRHFHKTLPWFVILAVATSTGTNIYATYETSLVPNLLSVSIITKSVYIFFSTIAAADLIIASMMCYYLHKCKREIMHSTTMDILLRLMRLVLVSGVATSAISLSTLIAYIAWPGSLIFVGIHFVLAKLYINSLLAMLNSRSKHHPTNRATVVGASSLPAVLRIPPHSSEDNADETNINIPLLHIGSSSAKLDPTKENLDCQVRK</sequence>
<dbReference type="InParanoid" id="A0A2H3D071"/>
<feature type="transmembrane region" description="Helical" evidence="1">
    <location>
        <begin position="127"/>
        <end position="146"/>
    </location>
</feature>
<feature type="transmembrane region" description="Helical" evidence="1">
    <location>
        <begin position="236"/>
        <end position="257"/>
    </location>
</feature>
<keyword evidence="4" id="KW-1185">Reference proteome</keyword>
<evidence type="ECO:0000259" key="2">
    <source>
        <dbReference type="Pfam" id="PF20152"/>
    </source>
</evidence>
<feature type="transmembrane region" description="Helical" evidence="1">
    <location>
        <begin position="166"/>
        <end position="189"/>
    </location>
</feature>
<feature type="transmembrane region" description="Helical" evidence="1">
    <location>
        <begin position="20"/>
        <end position="41"/>
    </location>
</feature>
<keyword evidence="1" id="KW-0812">Transmembrane</keyword>
<dbReference type="Proteomes" id="UP000217790">
    <property type="component" value="Unassembled WGS sequence"/>
</dbReference>
<dbReference type="Pfam" id="PF20152">
    <property type="entry name" value="DUF6534"/>
    <property type="match status" value="1"/>
</dbReference>
<keyword evidence="1" id="KW-0472">Membrane</keyword>
<feature type="transmembrane region" description="Helical" evidence="1">
    <location>
        <begin position="96"/>
        <end position="115"/>
    </location>
</feature>
<evidence type="ECO:0000313" key="3">
    <source>
        <dbReference type="EMBL" id="PBK84148.1"/>
    </source>
</evidence>
<dbReference type="OrthoDB" id="3270417at2759"/>